<dbReference type="Gene3D" id="3.40.50.880">
    <property type="match status" value="1"/>
</dbReference>
<name>A0A669QZZ9_PHACC</name>
<dbReference type="GO" id="GO:0004642">
    <property type="term" value="F:phosphoribosylformylglycinamidine synthase activity"/>
    <property type="evidence" value="ECO:0007669"/>
    <property type="project" value="TreeGrafter"/>
</dbReference>
<evidence type="ECO:0000256" key="1">
    <source>
        <dbReference type="SAM" id="MobiDB-lite"/>
    </source>
</evidence>
<dbReference type="AlphaFoldDB" id="A0A669QZZ9"/>
<sequence>LLYTDDGGRPTVSYPMNPNGSPGGVAALCSPCGRHLAAMPHPERGVLRWQWPHWPHAWGGEFGAAVGPRWGGEKRGGAAPWLKMFLNAREWCDQTET</sequence>
<dbReference type="GO" id="GO:0005737">
    <property type="term" value="C:cytoplasm"/>
    <property type="evidence" value="ECO:0007669"/>
    <property type="project" value="TreeGrafter"/>
</dbReference>
<organism evidence="2 3">
    <name type="scientific">Phasianus colchicus</name>
    <name type="common">Common pheasant</name>
    <dbReference type="NCBI Taxonomy" id="9054"/>
    <lineage>
        <taxon>Eukaryota</taxon>
        <taxon>Metazoa</taxon>
        <taxon>Chordata</taxon>
        <taxon>Craniata</taxon>
        <taxon>Vertebrata</taxon>
        <taxon>Euteleostomi</taxon>
        <taxon>Archelosauria</taxon>
        <taxon>Archosauria</taxon>
        <taxon>Dinosauria</taxon>
        <taxon>Saurischia</taxon>
        <taxon>Theropoda</taxon>
        <taxon>Coelurosauria</taxon>
        <taxon>Aves</taxon>
        <taxon>Neognathae</taxon>
        <taxon>Galloanserae</taxon>
        <taxon>Galliformes</taxon>
        <taxon>Phasianidae</taxon>
        <taxon>Phasianinae</taxon>
        <taxon>Phasianus</taxon>
    </lineage>
</organism>
<dbReference type="Pfam" id="PF13507">
    <property type="entry name" value="GATase_5"/>
    <property type="match status" value="1"/>
</dbReference>
<protein>
    <recommendedName>
        <fullName evidence="4">Phosphoribosylformylglycinamidine synthase</fullName>
    </recommendedName>
</protein>
<evidence type="ECO:0000313" key="3">
    <source>
        <dbReference type="Proteomes" id="UP000472261"/>
    </source>
</evidence>
<proteinExistence type="predicted"/>
<dbReference type="Proteomes" id="UP000472261">
    <property type="component" value="Unplaced"/>
</dbReference>
<feature type="region of interest" description="Disordered" evidence="1">
    <location>
        <begin position="1"/>
        <end position="20"/>
    </location>
</feature>
<dbReference type="InterPro" id="IPR029062">
    <property type="entry name" value="Class_I_gatase-like"/>
</dbReference>
<evidence type="ECO:0008006" key="4">
    <source>
        <dbReference type="Google" id="ProtNLM"/>
    </source>
</evidence>
<reference evidence="2" key="2">
    <citation type="submission" date="2025-09" db="UniProtKB">
        <authorList>
            <consortium name="Ensembl"/>
        </authorList>
    </citation>
    <scope>IDENTIFICATION</scope>
</reference>
<dbReference type="Ensembl" id="ENSPCLT00000027437.1">
    <property type="protein sequence ID" value="ENSPCLP00000020096.1"/>
    <property type="gene ID" value="ENSPCLG00000017324.1"/>
</dbReference>
<accession>A0A669QZZ9</accession>
<reference evidence="2" key="1">
    <citation type="submission" date="2025-08" db="UniProtKB">
        <authorList>
            <consortium name="Ensembl"/>
        </authorList>
    </citation>
    <scope>IDENTIFICATION</scope>
</reference>
<keyword evidence="3" id="KW-1185">Reference proteome</keyword>
<evidence type="ECO:0000313" key="2">
    <source>
        <dbReference type="Ensembl" id="ENSPCLP00000020096.1"/>
    </source>
</evidence>
<dbReference type="OMA" id="MFLNARE"/>
<dbReference type="PANTHER" id="PTHR10099:SF1">
    <property type="entry name" value="PHOSPHORIBOSYLFORMYLGLYCINAMIDINE SYNTHASE"/>
    <property type="match status" value="1"/>
</dbReference>
<dbReference type="PANTHER" id="PTHR10099">
    <property type="entry name" value="PHOSPHORIBOSYLFORMYLGLYCINAMIDINE SYNTHASE"/>
    <property type="match status" value="1"/>
</dbReference>
<dbReference type="GO" id="GO:0006164">
    <property type="term" value="P:purine nucleotide biosynthetic process"/>
    <property type="evidence" value="ECO:0007669"/>
    <property type="project" value="TreeGrafter"/>
</dbReference>
<dbReference type="SUPFAM" id="SSF52317">
    <property type="entry name" value="Class I glutamine amidotransferase-like"/>
    <property type="match status" value="1"/>
</dbReference>